<evidence type="ECO:0000313" key="18">
    <source>
        <dbReference type="EMBL" id="EGD72947.1"/>
    </source>
</evidence>
<dbReference type="PROSITE" id="PS00107">
    <property type="entry name" value="PROTEIN_KINASE_ATP"/>
    <property type="match status" value="1"/>
</dbReference>
<dbReference type="EC" id="2.7.10.2" evidence="1"/>
<dbReference type="SMART" id="SM00326">
    <property type="entry name" value="SH3"/>
    <property type="match status" value="1"/>
</dbReference>
<evidence type="ECO:0000256" key="12">
    <source>
        <dbReference type="PROSITE-ProRule" id="PRU00192"/>
    </source>
</evidence>
<dbReference type="InterPro" id="IPR036028">
    <property type="entry name" value="SH3-like_dom_sf"/>
</dbReference>
<dbReference type="Gene3D" id="1.10.510.10">
    <property type="entry name" value="Transferase(Phosphotransferase) domain 1"/>
    <property type="match status" value="1"/>
</dbReference>
<evidence type="ECO:0000256" key="9">
    <source>
        <dbReference type="ARBA" id="ARBA00023137"/>
    </source>
</evidence>
<dbReference type="PRINTS" id="PR00109">
    <property type="entry name" value="TYRKINASE"/>
</dbReference>
<dbReference type="CDD" id="cd05034">
    <property type="entry name" value="PTKc_Src_like"/>
    <property type="match status" value="1"/>
</dbReference>
<keyword evidence="5 13" id="KW-0547">Nucleotide-binding</keyword>
<dbReference type="Gene3D" id="2.30.30.40">
    <property type="entry name" value="SH3 Domains"/>
    <property type="match status" value="1"/>
</dbReference>
<evidence type="ECO:0000256" key="5">
    <source>
        <dbReference type="ARBA" id="ARBA00022741"/>
    </source>
</evidence>
<dbReference type="GO" id="GO:0004715">
    <property type="term" value="F:non-membrane spanning protein tyrosine kinase activity"/>
    <property type="evidence" value="ECO:0007669"/>
    <property type="project" value="UniProtKB-EC"/>
</dbReference>
<dbReference type="PROSITE" id="PS50001">
    <property type="entry name" value="SH2"/>
    <property type="match status" value="1"/>
</dbReference>
<evidence type="ECO:0000313" key="19">
    <source>
        <dbReference type="Proteomes" id="UP000007799"/>
    </source>
</evidence>
<evidence type="ECO:0000256" key="8">
    <source>
        <dbReference type="ARBA" id="ARBA00022999"/>
    </source>
</evidence>
<keyword evidence="8 11" id="KW-0727">SH2 domain</keyword>
<feature type="domain" description="C2" evidence="16">
    <location>
        <begin position="7"/>
        <end position="136"/>
    </location>
</feature>
<dbReference type="InterPro" id="IPR001452">
    <property type="entry name" value="SH3_domain"/>
</dbReference>
<dbReference type="Gene3D" id="3.30.505.10">
    <property type="entry name" value="SH2 domain"/>
    <property type="match status" value="1"/>
</dbReference>
<accession>F2U842</accession>
<evidence type="ECO:0000259" key="14">
    <source>
        <dbReference type="PROSITE" id="PS50001"/>
    </source>
</evidence>
<evidence type="ECO:0000256" key="3">
    <source>
        <dbReference type="ARBA" id="ARBA00022553"/>
    </source>
</evidence>
<dbReference type="GeneID" id="16075351"/>
<dbReference type="SUPFAM" id="SSF56112">
    <property type="entry name" value="Protein kinase-like (PK-like)"/>
    <property type="match status" value="1"/>
</dbReference>
<keyword evidence="9" id="KW-0829">Tyrosine-protein kinase</keyword>
<dbReference type="RefSeq" id="XP_004994769.1">
    <property type="nucleotide sequence ID" value="XM_004994712.1"/>
</dbReference>
<dbReference type="eggNOG" id="KOG0197">
    <property type="taxonomic scope" value="Eukaryota"/>
</dbReference>
<feature type="binding site" evidence="13">
    <location>
        <position position="370"/>
    </location>
    <ligand>
        <name>ATP</name>
        <dbReference type="ChEBI" id="CHEBI:30616"/>
    </ligand>
</feature>
<evidence type="ECO:0000259" key="17">
    <source>
        <dbReference type="PROSITE" id="PS50011"/>
    </source>
</evidence>
<comment type="catalytic activity">
    <reaction evidence="10">
        <text>L-tyrosyl-[protein] + ATP = O-phospho-L-tyrosyl-[protein] + ADP + H(+)</text>
        <dbReference type="Rhea" id="RHEA:10596"/>
        <dbReference type="Rhea" id="RHEA-COMP:10136"/>
        <dbReference type="Rhea" id="RHEA-COMP:20101"/>
        <dbReference type="ChEBI" id="CHEBI:15378"/>
        <dbReference type="ChEBI" id="CHEBI:30616"/>
        <dbReference type="ChEBI" id="CHEBI:46858"/>
        <dbReference type="ChEBI" id="CHEBI:61978"/>
        <dbReference type="ChEBI" id="CHEBI:456216"/>
        <dbReference type="EC" id="2.7.10.2"/>
    </reaction>
</comment>
<dbReference type="FunFam" id="3.30.200.20:FF:000037">
    <property type="entry name" value="Tyrosine-protein kinase"/>
    <property type="match status" value="1"/>
</dbReference>
<dbReference type="SMART" id="SM00252">
    <property type="entry name" value="SH2"/>
    <property type="match status" value="1"/>
</dbReference>
<evidence type="ECO:0000256" key="2">
    <source>
        <dbReference type="ARBA" id="ARBA00022443"/>
    </source>
</evidence>
<dbReference type="InterPro" id="IPR000008">
    <property type="entry name" value="C2_dom"/>
</dbReference>
<keyword evidence="3" id="KW-0597">Phosphoprotein</keyword>
<dbReference type="Proteomes" id="UP000007799">
    <property type="component" value="Unassembled WGS sequence"/>
</dbReference>
<dbReference type="SUPFAM" id="SSF49562">
    <property type="entry name" value="C2 domain (Calcium/lipid-binding domain, CaLB)"/>
    <property type="match status" value="1"/>
</dbReference>
<dbReference type="SMART" id="SM00219">
    <property type="entry name" value="TyrKc"/>
    <property type="match status" value="1"/>
</dbReference>
<dbReference type="EMBL" id="GL832964">
    <property type="protein sequence ID" value="EGD72947.1"/>
    <property type="molecule type" value="Genomic_DNA"/>
</dbReference>
<dbReference type="InterPro" id="IPR050198">
    <property type="entry name" value="Non-receptor_tyrosine_kinases"/>
</dbReference>
<keyword evidence="19" id="KW-1185">Reference proteome</keyword>
<dbReference type="STRING" id="946362.F2U842"/>
<dbReference type="AlphaFoldDB" id="F2U842"/>
<dbReference type="OrthoDB" id="4062651at2759"/>
<dbReference type="OMA" id="INDPREY"/>
<organism evidence="19">
    <name type="scientific">Salpingoeca rosetta (strain ATCC 50818 / BSB-021)</name>
    <dbReference type="NCBI Taxonomy" id="946362"/>
    <lineage>
        <taxon>Eukaryota</taxon>
        <taxon>Choanoflagellata</taxon>
        <taxon>Craspedida</taxon>
        <taxon>Salpingoecidae</taxon>
        <taxon>Salpingoeca</taxon>
    </lineage>
</organism>
<dbReference type="Pfam" id="PF00018">
    <property type="entry name" value="SH3_1"/>
    <property type="match status" value="1"/>
</dbReference>
<evidence type="ECO:0000256" key="6">
    <source>
        <dbReference type="ARBA" id="ARBA00022777"/>
    </source>
</evidence>
<gene>
    <name evidence="18" type="ORF">PTSG_04679</name>
</gene>
<dbReference type="InParanoid" id="F2U842"/>
<reference evidence="18" key="1">
    <citation type="submission" date="2009-08" db="EMBL/GenBank/DDBJ databases">
        <title>Annotation of Salpingoeca rosetta.</title>
        <authorList>
            <consortium name="The Broad Institute Genome Sequencing Platform"/>
            <person name="Russ C."/>
            <person name="Cuomo C."/>
            <person name="Burger G."/>
            <person name="Gray M.W."/>
            <person name="Holland P.W.H."/>
            <person name="King N."/>
            <person name="Lang F.B.F."/>
            <person name="Roger A.J."/>
            <person name="Ruiz-Trillo I."/>
            <person name="Young S.K."/>
            <person name="Zeng Q."/>
            <person name="Gargeya S."/>
            <person name="Alvarado L."/>
            <person name="Berlin A."/>
            <person name="Chapman S.B."/>
            <person name="Chen Z."/>
            <person name="Freedman E."/>
            <person name="Gellesch M."/>
            <person name="Goldberg J."/>
            <person name="Griggs A."/>
            <person name="Gujja S."/>
            <person name="Heilman E."/>
            <person name="Heiman D."/>
            <person name="Howarth C."/>
            <person name="Mehta T."/>
            <person name="Neiman D."/>
            <person name="Pearson M."/>
            <person name="Roberts A."/>
            <person name="Saif S."/>
            <person name="Shea T."/>
            <person name="Shenoy N."/>
            <person name="Sisk P."/>
            <person name="Stolte C."/>
            <person name="Sykes S."/>
            <person name="White J."/>
            <person name="Yandava C."/>
            <person name="Haas B."/>
            <person name="Nusbaum C."/>
            <person name="Birren B."/>
        </authorList>
    </citation>
    <scope>NUCLEOTIDE SEQUENCE [LARGE SCALE GENOMIC DNA]</scope>
    <source>
        <strain evidence="18">ATCC 50818</strain>
    </source>
</reference>
<proteinExistence type="predicted"/>
<feature type="domain" description="SH3" evidence="15">
    <location>
        <begin position="156"/>
        <end position="216"/>
    </location>
</feature>
<dbReference type="PROSITE" id="PS50004">
    <property type="entry name" value="C2"/>
    <property type="match status" value="1"/>
</dbReference>
<evidence type="ECO:0000256" key="7">
    <source>
        <dbReference type="ARBA" id="ARBA00022840"/>
    </source>
</evidence>
<dbReference type="InterPro" id="IPR000980">
    <property type="entry name" value="SH2"/>
</dbReference>
<dbReference type="PROSITE" id="PS50002">
    <property type="entry name" value="SH3"/>
    <property type="match status" value="1"/>
</dbReference>
<dbReference type="InterPro" id="IPR035892">
    <property type="entry name" value="C2_domain_sf"/>
</dbReference>
<dbReference type="InterPro" id="IPR008266">
    <property type="entry name" value="Tyr_kinase_AS"/>
</dbReference>
<dbReference type="KEGG" id="sre:PTSG_04679"/>
<dbReference type="GO" id="GO:0005524">
    <property type="term" value="F:ATP binding"/>
    <property type="evidence" value="ECO:0007669"/>
    <property type="project" value="UniProtKB-UniRule"/>
</dbReference>
<keyword evidence="2 12" id="KW-0728">SH3 domain</keyword>
<dbReference type="PROSITE" id="PS50011">
    <property type="entry name" value="PROTEIN_KINASE_DOM"/>
    <property type="match status" value="1"/>
</dbReference>
<dbReference type="SMART" id="SM00239">
    <property type="entry name" value="C2"/>
    <property type="match status" value="1"/>
</dbReference>
<dbReference type="InterPro" id="IPR011009">
    <property type="entry name" value="Kinase-like_dom_sf"/>
</dbReference>
<dbReference type="Pfam" id="PF00168">
    <property type="entry name" value="C2"/>
    <property type="match status" value="1"/>
</dbReference>
<keyword evidence="4" id="KW-0808">Transferase</keyword>
<dbReference type="InterPro" id="IPR020635">
    <property type="entry name" value="Tyr_kinase_cat_dom"/>
</dbReference>
<keyword evidence="7 13" id="KW-0067">ATP-binding</keyword>
<evidence type="ECO:0000256" key="10">
    <source>
        <dbReference type="ARBA" id="ARBA00051245"/>
    </source>
</evidence>
<dbReference type="FunFam" id="1.10.510.10:FF:000399">
    <property type="entry name" value="Tyrosine-protein kinase"/>
    <property type="match status" value="1"/>
</dbReference>
<dbReference type="Gene3D" id="2.60.40.150">
    <property type="entry name" value="C2 domain"/>
    <property type="match status" value="1"/>
</dbReference>
<evidence type="ECO:0000256" key="4">
    <source>
        <dbReference type="ARBA" id="ARBA00022679"/>
    </source>
</evidence>
<protein>
    <recommendedName>
        <fullName evidence="1">non-specific protein-tyrosine kinase</fullName>
        <ecNumber evidence="1">2.7.10.2</ecNumber>
    </recommendedName>
</protein>
<evidence type="ECO:0000256" key="11">
    <source>
        <dbReference type="PROSITE-ProRule" id="PRU00191"/>
    </source>
</evidence>
<dbReference type="Pfam" id="PF00017">
    <property type="entry name" value="SH2"/>
    <property type="match status" value="1"/>
</dbReference>
<evidence type="ECO:0000259" key="15">
    <source>
        <dbReference type="PROSITE" id="PS50002"/>
    </source>
</evidence>
<dbReference type="SUPFAM" id="SSF55550">
    <property type="entry name" value="SH2 domain"/>
    <property type="match status" value="1"/>
</dbReference>
<dbReference type="PANTHER" id="PTHR24418">
    <property type="entry name" value="TYROSINE-PROTEIN KINASE"/>
    <property type="match status" value="1"/>
</dbReference>
<dbReference type="InterPro" id="IPR017441">
    <property type="entry name" value="Protein_kinase_ATP_BS"/>
</dbReference>
<dbReference type="PRINTS" id="PR00401">
    <property type="entry name" value="SH2DOMAIN"/>
</dbReference>
<dbReference type="Gene3D" id="3.30.200.20">
    <property type="entry name" value="Phosphorylase Kinase, domain 1"/>
    <property type="match status" value="1"/>
</dbReference>
<evidence type="ECO:0000256" key="1">
    <source>
        <dbReference type="ARBA" id="ARBA00011903"/>
    </source>
</evidence>
<name>F2U842_SALR5</name>
<evidence type="ECO:0000256" key="13">
    <source>
        <dbReference type="PROSITE-ProRule" id="PRU10141"/>
    </source>
</evidence>
<dbReference type="SUPFAM" id="SSF50044">
    <property type="entry name" value="SH3-domain"/>
    <property type="match status" value="1"/>
</dbReference>
<feature type="domain" description="Protein kinase" evidence="17">
    <location>
        <begin position="342"/>
        <end position="596"/>
    </location>
</feature>
<evidence type="ECO:0000259" key="16">
    <source>
        <dbReference type="PROSITE" id="PS50004"/>
    </source>
</evidence>
<dbReference type="InterPro" id="IPR036860">
    <property type="entry name" value="SH2_dom_sf"/>
</dbReference>
<feature type="domain" description="SH2" evidence="14">
    <location>
        <begin position="222"/>
        <end position="316"/>
    </location>
</feature>
<dbReference type="InterPro" id="IPR000719">
    <property type="entry name" value="Prot_kinase_dom"/>
</dbReference>
<dbReference type="InterPro" id="IPR001245">
    <property type="entry name" value="Ser-Thr/Tyr_kinase_cat_dom"/>
</dbReference>
<sequence>MSKPASDAPRLNTGKRGKRSRGFLKLCVYFDTASSFLVADVKEARALPKPALAYVKCYIMPEKKVTKQKTIVVKEKTTSPEFEEVLRWPINDPREYRERLLEVDVWDKAARSGFIGRFSIKIADVLPPTDKLEGWFELLDSDKGSSQYHLVEPDTSRDDLVTALYDNIPRGPGELFMRKGDMLYQHETEGAWCRVENAITGDEGYVPASFVVKANSLESEPWFFGPITRAKAEKLLGSPLRKHGTYLIRESESAPGTYSLSMKDGDAVRHFRIKVVDGKKLRIQGSPSAPHDDLRSLVKFHQKSRCGLSTRLKTPCPREQPARAADLAYNVKDEWEVDRDTVDLKKQLGEGQYGEVYYAIWNGVTECAVKTLKTHTTSPDEFLKEAQLMKKLKHDNLVRLYAVCSIGEPIFIITEFMKNGALLEYLKTPAGEALRLPTLIDMGTDIAQGMAYLERNNYIHRDLAARNILVGDNNVCKVADFGLARVLEDGEFRPENLEKFPVRWTAPEAMKHNRYSTKSDVWSFGILLSEIITYGRKPYHGMSNKEVVGKLDSGFRMECPPGCPDSLYKIMLDCWKSEPADRPTFEALVFRLEDFFHGDMQYAEASQVLGDDDDDDDSGDKK</sequence>
<keyword evidence="6 18" id="KW-0418">Kinase</keyword>
<dbReference type="Pfam" id="PF07714">
    <property type="entry name" value="PK_Tyr_Ser-Thr"/>
    <property type="match status" value="1"/>
</dbReference>
<dbReference type="PROSITE" id="PS00109">
    <property type="entry name" value="PROTEIN_KINASE_TYR"/>
    <property type="match status" value="1"/>
</dbReference>